<keyword evidence="4" id="KW-1185">Reference proteome</keyword>
<dbReference type="PANTHER" id="PTHR46553:SF3">
    <property type="entry name" value="ADENINE NUCLEOTIDE ALPHA HYDROLASES-LIKE SUPERFAMILY PROTEIN"/>
    <property type="match status" value="1"/>
</dbReference>
<proteinExistence type="inferred from homology"/>
<dbReference type="InterPro" id="IPR014729">
    <property type="entry name" value="Rossmann-like_a/b/a_fold"/>
</dbReference>
<dbReference type="Pfam" id="PF00582">
    <property type="entry name" value="Usp"/>
    <property type="match status" value="2"/>
</dbReference>
<dbReference type="SUPFAM" id="SSF52402">
    <property type="entry name" value="Adenine nucleotide alpha hydrolases-like"/>
    <property type="match status" value="2"/>
</dbReference>
<dbReference type="PANTHER" id="PTHR46553">
    <property type="entry name" value="ADENINE NUCLEOTIDE ALPHA HYDROLASES-LIKE SUPERFAMILY PROTEIN"/>
    <property type="match status" value="1"/>
</dbReference>
<comment type="caution">
    <text evidence="3">The sequence shown here is derived from an EMBL/GenBank/DDBJ whole genome shotgun (WGS) entry which is preliminary data.</text>
</comment>
<evidence type="ECO:0000313" key="4">
    <source>
        <dbReference type="Proteomes" id="UP001596083"/>
    </source>
</evidence>
<evidence type="ECO:0000259" key="2">
    <source>
        <dbReference type="Pfam" id="PF00582"/>
    </source>
</evidence>
<reference evidence="4" key="1">
    <citation type="journal article" date="2019" name="Int. J. Syst. Evol. Microbiol.">
        <title>The Global Catalogue of Microorganisms (GCM) 10K type strain sequencing project: providing services to taxonomists for standard genome sequencing and annotation.</title>
        <authorList>
            <consortium name="The Broad Institute Genomics Platform"/>
            <consortium name="The Broad Institute Genome Sequencing Center for Infectious Disease"/>
            <person name="Wu L."/>
            <person name="Ma J."/>
        </authorList>
    </citation>
    <scope>NUCLEOTIDE SEQUENCE [LARGE SCALE GENOMIC DNA]</scope>
    <source>
        <strain evidence="4">CGMCC 4.7304</strain>
    </source>
</reference>
<dbReference type="Proteomes" id="UP001596083">
    <property type="component" value="Unassembled WGS sequence"/>
</dbReference>
<dbReference type="InterPro" id="IPR006015">
    <property type="entry name" value="Universal_stress_UspA"/>
</dbReference>
<organism evidence="3 4">
    <name type="scientific">Streptomyces gamaensis</name>
    <dbReference type="NCBI Taxonomy" id="1763542"/>
    <lineage>
        <taxon>Bacteria</taxon>
        <taxon>Bacillati</taxon>
        <taxon>Actinomycetota</taxon>
        <taxon>Actinomycetes</taxon>
        <taxon>Kitasatosporales</taxon>
        <taxon>Streptomycetaceae</taxon>
        <taxon>Streptomyces</taxon>
    </lineage>
</organism>
<feature type="domain" description="UspA" evidence="2">
    <location>
        <begin position="1"/>
        <end position="136"/>
    </location>
</feature>
<name>A0ABW0YZK6_9ACTN</name>
<comment type="similarity">
    <text evidence="1">Belongs to the universal stress protein A family.</text>
</comment>
<sequence length="275" mass="29091">MVRPVAVGVDGSAESLVAAAWAGREAVLRALPLRIVHALEQRGGGPHFAAEVPDGRDWAESRIEAAAEEILEAHPRLRITVDRIAEPPAQALGEAAREAELLAVGSRGLAPLQGFLLGPVSLAVLAYALRPVVVVHEPESLPGPGDVSPVTVGLGHHEAYGQLLAFAFEAAAVRGTMLRVVQTDEPEPSGERPPHDADALARSLAPWRRRWPTVEIEEWLSSGSPAQRLVAAADDAQLLVVGRREHRPVPSALIGAVTHGVLHHARCPVAVVPHG</sequence>
<dbReference type="RefSeq" id="WP_390316133.1">
    <property type="nucleotide sequence ID" value="NZ_JBHSPB010000006.1"/>
</dbReference>
<dbReference type="Gene3D" id="3.40.50.620">
    <property type="entry name" value="HUPs"/>
    <property type="match status" value="2"/>
</dbReference>
<dbReference type="InterPro" id="IPR006016">
    <property type="entry name" value="UspA"/>
</dbReference>
<accession>A0ABW0YZK6</accession>
<gene>
    <name evidence="3" type="ORF">ACFP1Z_12240</name>
</gene>
<evidence type="ECO:0000313" key="3">
    <source>
        <dbReference type="EMBL" id="MFC5720937.1"/>
    </source>
</evidence>
<protein>
    <submittedName>
        <fullName evidence="3">Universal stress protein</fullName>
    </submittedName>
</protein>
<evidence type="ECO:0000256" key="1">
    <source>
        <dbReference type="ARBA" id="ARBA00008791"/>
    </source>
</evidence>
<dbReference type="PRINTS" id="PR01438">
    <property type="entry name" value="UNVRSLSTRESS"/>
</dbReference>
<feature type="domain" description="UspA" evidence="2">
    <location>
        <begin position="150"/>
        <end position="273"/>
    </location>
</feature>
<dbReference type="EMBL" id="JBHSPB010000006">
    <property type="protein sequence ID" value="MFC5720937.1"/>
    <property type="molecule type" value="Genomic_DNA"/>
</dbReference>